<dbReference type="SUPFAM" id="SSF116734">
    <property type="entry name" value="DNA methylase specificity domain"/>
    <property type="match status" value="2"/>
</dbReference>
<dbReference type="CDD" id="cd17266">
    <property type="entry name" value="RMtype1_S_Sau1132ORF3780P-TRD2-CR2_like"/>
    <property type="match status" value="1"/>
</dbReference>
<dbReference type="InterPro" id="IPR000055">
    <property type="entry name" value="Restrct_endonuc_typeI_TRD"/>
</dbReference>
<reference evidence="5 6" key="1">
    <citation type="submission" date="2007-11" db="EMBL/GenBank/DDBJ databases">
        <title>Draft genome sequence of Bacteroides stercoris(ATCC 43183).</title>
        <authorList>
            <person name="Sudarsanam P."/>
            <person name="Ley R."/>
            <person name="Guruge J."/>
            <person name="Turnbaugh P.J."/>
            <person name="Mahowald M."/>
            <person name="Liep D."/>
            <person name="Gordon J."/>
        </authorList>
    </citation>
    <scope>NUCLEOTIDE SEQUENCE [LARGE SCALE GENOMIC DNA]</scope>
    <source>
        <strain evidence="5 6">ATCC 43183</strain>
    </source>
</reference>
<evidence type="ECO:0000313" key="6">
    <source>
        <dbReference type="Proteomes" id="UP000004713"/>
    </source>
</evidence>
<dbReference type="GeneID" id="31796063"/>
<evidence type="ECO:0000256" key="1">
    <source>
        <dbReference type="ARBA" id="ARBA00010923"/>
    </source>
</evidence>
<dbReference type="GO" id="GO:0003677">
    <property type="term" value="F:DNA binding"/>
    <property type="evidence" value="ECO:0007669"/>
    <property type="project" value="UniProtKB-KW"/>
</dbReference>
<dbReference type="PANTHER" id="PTHR30408">
    <property type="entry name" value="TYPE-1 RESTRICTION ENZYME ECOKI SPECIFICITY PROTEIN"/>
    <property type="match status" value="1"/>
</dbReference>
<dbReference type="HOGENOM" id="CLU_021095_2_1_10"/>
<comment type="caution">
    <text evidence="5">The sequence shown here is derived from an EMBL/GenBank/DDBJ whole genome shotgun (WGS) entry which is preliminary data.</text>
</comment>
<protein>
    <submittedName>
        <fullName evidence="5">Type I restriction modification DNA specificity domain protein</fullName>
    </submittedName>
</protein>
<evidence type="ECO:0000256" key="2">
    <source>
        <dbReference type="ARBA" id="ARBA00022747"/>
    </source>
</evidence>
<dbReference type="Gene3D" id="3.90.220.20">
    <property type="entry name" value="DNA methylase specificity domains"/>
    <property type="match status" value="2"/>
</dbReference>
<evidence type="ECO:0000259" key="4">
    <source>
        <dbReference type="Pfam" id="PF01420"/>
    </source>
</evidence>
<dbReference type="AlphaFoldDB" id="B0NLA9"/>
<keyword evidence="2" id="KW-0680">Restriction system</keyword>
<evidence type="ECO:0000313" key="5">
    <source>
        <dbReference type="EMBL" id="EDS16832.1"/>
    </source>
</evidence>
<dbReference type="InterPro" id="IPR052021">
    <property type="entry name" value="Type-I_RS_S_subunit"/>
</dbReference>
<comment type="similarity">
    <text evidence="1">Belongs to the type-I restriction system S methylase family.</text>
</comment>
<dbReference type="REBASE" id="21230">
    <property type="entry name" value="S1.Bst43183ORF224P"/>
</dbReference>
<name>B0NLA9_BACSE</name>
<gene>
    <name evidence="5" type="ORF">BACSTE_00226</name>
</gene>
<reference evidence="5 6" key="2">
    <citation type="submission" date="2007-11" db="EMBL/GenBank/DDBJ databases">
        <authorList>
            <person name="Fulton L."/>
            <person name="Clifton S."/>
            <person name="Fulton B."/>
            <person name="Xu J."/>
            <person name="Minx P."/>
            <person name="Pepin K.H."/>
            <person name="Johnson M."/>
            <person name="Thiruvilangam P."/>
            <person name="Bhonagiri V."/>
            <person name="Nash W.E."/>
            <person name="Mardis E.R."/>
            <person name="Wilson R.K."/>
        </authorList>
    </citation>
    <scope>NUCLEOTIDE SEQUENCE [LARGE SCALE GENOMIC DNA]</scope>
    <source>
        <strain evidence="5 6">ATCC 43183</strain>
    </source>
</reference>
<dbReference type="Proteomes" id="UP000004713">
    <property type="component" value="Unassembled WGS sequence"/>
</dbReference>
<feature type="domain" description="Type I restriction modification DNA specificity" evidence="4">
    <location>
        <begin position="227"/>
        <end position="352"/>
    </location>
</feature>
<dbReference type="Pfam" id="PF01420">
    <property type="entry name" value="Methylase_S"/>
    <property type="match status" value="2"/>
</dbReference>
<dbReference type="EMBL" id="ABFZ02000012">
    <property type="protein sequence ID" value="EDS16832.1"/>
    <property type="molecule type" value="Genomic_DNA"/>
</dbReference>
<accession>B0NLA9</accession>
<evidence type="ECO:0000256" key="3">
    <source>
        <dbReference type="ARBA" id="ARBA00023125"/>
    </source>
</evidence>
<organism evidence="5 6">
    <name type="scientific">Bacteroides stercoris ATCC 43183</name>
    <dbReference type="NCBI Taxonomy" id="449673"/>
    <lineage>
        <taxon>Bacteria</taxon>
        <taxon>Pseudomonadati</taxon>
        <taxon>Bacteroidota</taxon>
        <taxon>Bacteroidia</taxon>
        <taxon>Bacteroidales</taxon>
        <taxon>Bacteroidaceae</taxon>
        <taxon>Bacteroides</taxon>
    </lineage>
</organism>
<dbReference type="RefSeq" id="WP_005652541.1">
    <property type="nucleotide sequence ID" value="NZ_CP102262.1"/>
</dbReference>
<feature type="domain" description="Type I restriction modification DNA specificity" evidence="4">
    <location>
        <begin position="3"/>
        <end position="185"/>
    </location>
</feature>
<sequence length="402" mass="45842">MELKKYKLGEILDVTRGASLSGEFYATEGKYIRLTCGNFDYQNNCFKENKSKDNLYYIGDFKPEFLMEEGDVITPLTEQAIGLLGSTAIIPESGKYIQSQDVAKIICKEELLDKDFAFYLISSTLVKQQLSAAAQQTKIRHTSPDKIRDCTVWIPELTEQKRIGKLLRSLDRKIELNRAINQNLEAMVKQLYDYWFVQFDFPNEEGKPYKSSGGEMVWNEKLKRFIPKGWESTTLGNECQMYQPKTLGLSELDESAKYKVYGANGVIGKYHTYNHENSEIAMACRGNSCGTVNRTAPFSWITGNAMVIKMIDDLIHNEYIKQALQYANIDGAISGSGQPQLTRENLNSIKLCKPTRELIICFSEQVSNIIKMYLQNESNIEELTRQRDELLPLLVNGQITIE</sequence>
<keyword evidence="3" id="KW-0238">DNA-binding</keyword>
<dbReference type="PANTHER" id="PTHR30408:SF13">
    <property type="entry name" value="TYPE I RESTRICTION ENZYME HINDI SPECIFICITY SUBUNIT"/>
    <property type="match status" value="1"/>
</dbReference>
<proteinExistence type="inferred from homology"/>
<dbReference type="eggNOG" id="COG0732">
    <property type="taxonomic scope" value="Bacteria"/>
</dbReference>
<dbReference type="GO" id="GO:0009307">
    <property type="term" value="P:DNA restriction-modification system"/>
    <property type="evidence" value="ECO:0007669"/>
    <property type="project" value="UniProtKB-KW"/>
</dbReference>
<dbReference type="InterPro" id="IPR044946">
    <property type="entry name" value="Restrct_endonuc_typeI_TRD_sf"/>
</dbReference>